<dbReference type="InterPro" id="IPR036396">
    <property type="entry name" value="Cyt_P450_sf"/>
</dbReference>
<dbReference type="PANTHER" id="PTHR24302">
    <property type="entry name" value="CYTOCHROME P450 FAMILY 3"/>
    <property type="match status" value="1"/>
</dbReference>
<proteinExistence type="inferred from homology"/>
<dbReference type="InterPro" id="IPR050705">
    <property type="entry name" value="Cytochrome_P450_3A"/>
</dbReference>
<dbReference type="Proteomes" id="UP000198693">
    <property type="component" value="Unassembled WGS sequence"/>
</dbReference>
<keyword evidence="7" id="KW-1185">Reference proteome</keyword>
<dbReference type="GO" id="GO:0005506">
    <property type="term" value="F:iron ion binding"/>
    <property type="evidence" value="ECO:0007669"/>
    <property type="project" value="InterPro"/>
</dbReference>
<comment type="similarity">
    <text evidence="1">Belongs to the cytochrome P450 family.</text>
</comment>
<dbReference type="InterPro" id="IPR001128">
    <property type="entry name" value="Cyt_P450"/>
</dbReference>
<dbReference type="AlphaFoldDB" id="A0A1I7K7W8"/>
<dbReference type="EMBL" id="FPBP01000015">
    <property type="protein sequence ID" value="SFU93553.1"/>
    <property type="molecule type" value="Genomic_DNA"/>
</dbReference>
<dbReference type="STRING" id="463301.SAMN04487955_11570"/>
<accession>A0A1I7K7W8</accession>
<dbReference type="RefSeq" id="WP_089797229.1">
    <property type="nucleotide sequence ID" value="NZ_FPBP01000015.1"/>
</dbReference>
<evidence type="ECO:0000256" key="4">
    <source>
        <dbReference type="ARBA" id="ARBA00023002"/>
    </source>
</evidence>
<protein>
    <submittedName>
        <fullName evidence="6">Fatty-acid peroxygenase</fullName>
    </submittedName>
</protein>
<gene>
    <name evidence="6" type="ORF">SAMN04487955_11570</name>
</gene>
<name>A0A1I7K7W8_9GAMM</name>
<dbReference type="PANTHER" id="PTHR24302:SF15">
    <property type="entry name" value="FATTY-ACID PEROXYGENASE"/>
    <property type="match status" value="1"/>
</dbReference>
<evidence type="ECO:0000313" key="6">
    <source>
        <dbReference type="EMBL" id="SFU93553.1"/>
    </source>
</evidence>
<dbReference type="GO" id="GO:0020037">
    <property type="term" value="F:heme binding"/>
    <property type="evidence" value="ECO:0007669"/>
    <property type="project" value="InterPro"/>
</dbReference>
<keyword evidence="4" id="KW-0560">Oxidoreductase</keyword>
<evidence type="ECO:0000256" key="3">
    <source>
        <dbReference type="ARBA" id="ARBA00022723"/>
    </source>
</evidence>
<dbReference type="Pfam" id="PF00067">
    <property type="entry name" value="p450"/>
    <property type="match status" value="1"/>
</dbReference>
<dbReference type="OrthoDB" id="9764248at2"/>
<evidence type="ECO:0000256" key="2">
    <source>
        <dbReference type="ARBA" id="ARBA00022617"/>
    </source>
</evidence>
<evidence type="ECO:0000256" key="5">
    <source>
        <dbReference type="ARBA" id="ARBA00023004"/>
    </source>
</evidence>
<dbReference type="CDD" id="cd11067">
    <property type="entry name" value="CYP152"/>
    <property type="match status" value="1"/>
</dbReference>
<sequence length="424" mass="48451">MAELPREAAFDSTLSFLREGYSFISRRCRRHGSDIFEARLMLEKTLLCRGEEAARMFYDGERFKREGAAPKRLQKTLFGEGAVQGLDGEKHLQRKELFMPLLNDEHIKSLVRVARQYWLARLPQWEKAPEVVLFDEMQEILCQGVCDWAGVPLAEDEVGQKTRDISLLIDSPAALGMKHLKGRLARKRTETWGASLVDEVRKGALAVNENTVLHRVAWHQESGGTLLAPAIAAVELLNILRPVVAVAYFITFAAHALYRHPECRLALQEAYQGNHEGISYPHWFNEEVRRYYPFFPCVVARVRERFEWKGITFPEGRRVILDLYGTNHHEAQWESPDRFEPRRFEGWQDNGFTLIPQGGGEASCHHRCPGEKIALGLMNMATRMLTSALAYEVPAQDLEIPYNSMPALPRSRFVINHVQASRAL</sequence>
<dbReference type="GO" id="GO:0004497">
    <property type="term" value="F:monooxygenase activity"/>
    <property type="evidence" value="ECO:0007669"/>
    <property type="project" value="InterPro"/>
</dbReference>
<evidence type="ECO:0000313" key="7">
    <source>
        <dbReference type="Proteomes" id="UP000198693"/>
    </source>
</evidence>
<keyword evidence="3" id="KW-0479">Metal-binding</keyword>
<dbReference type="GO" id="GO:0016705">
    <property type="term" value="F:oxidoreductase activity, acting on paired donors, with incorporation or reduction of molecular oxygen"/>
    <property type="evidence" value="ECO:0007669"/>
    <property type="project" value="InterPro"/>
</dbReference>
<organism evidence="6 7">
    <name type="scientific">Halomonas korlensis</name>
    <dbReference type="NCBI Taxonomy" id="463301"/>
    <lineage>
        <taxon>Bacteria</taxon>
        <taxon>Pseudomonadati</taxon>
        <taxon>Pseudomonadota</taxon>
        <taxon>Gammaproteobacteria</taxon>
        <taxon>Oceanospirillales</taxon>
        <taxon>Halomonadaceae</taxon>
        <taxon>Halomonas</taxon>
    </lineage>
</organism>
<reference evidence="7" key="1">
    <citation type="submission" date="2016-10" db="EMBL/GenBank/DDBJ databases">
        <authorList>
            <person name="Varghese N."/>
            <person name="Submissions S."/>
        </authorList>
    </citation>
    <scope>NUCLEOTIDE SEQUENCE [LARGE SCALE GENOMIC DNA]</scope>
    <source>
        <strain evidence="7">CGMCC 1.6981</strain>
    </source>
</reference>
<keyword evidence="5" id="KW-0408">Iron</keyword>
<evidence type="ECO:0000256" key="1">
    <source>
        <dbReference type="ARBA" id="ARBA00010617"/>
    </source>
</evidence>
<keyword evidence="2" id="KW-0349">Heme</keyword>
<dbReference type="SUPFAM" id="SSF48264">
    <property type="entry name" value="Cytochrome P450"/>
    <property type="match status" value="1"/>
</dbReference>
<dbReference type="Gene3D" id="1.10.630.10">
    <property type="entry name" value="Cytochrome P450"/>
    <property type="match status" value="1"/>
</dbReference>